<proteinExistence type="predicted"/>
<dbReference type="Pfam" id="PF01345">
    <property type="entry name" value="DUF11"/>
    <property type="match status" value="1"/>
</dbReference>
<feature type="domain" description="DUF7507" evidence="4">
    <location>
        <begin position="579"/>
        <end position="663"/>
    </location>
</feature>
<dbReference type="InterPro" id="IPR051172">
    <property type="entry name" value="Chlamydia_OmcB"/>
</dbReference>
<dbReference type="InterPro" id="IPR047589">
    <property type="entry name" value="DUF11_rpt"/>
</dbReference>
<evidence type="ECO:0000313" key="5">
    <source>
        <dbReference type="EMBL" id="QIM18098.1"/>
    </source>
</evidence>
<feature type="region of interest" description="Disordered" evidence="1">
    <location>
        <begin position="698"/>
        <end position="717"/>
    </location>
</feature>
<dbReference type="NCBIfam" id="TIGR01451">
    <property type="entry name" value="B_ant_repeat"/>
    <property type="match status" value="2"/>
</dbReference>
<keyword evidence="6" id="KW-1185">Reference proteome</keyword>
<feature type="domain" description="DUF7507" evidence="4">
    <location>
        <begin position="479"/>
        <end position="569"/>
    </location>
</feature>
<dbReference type="PANTHER" id="PTHR34819:SF3">
    <property type="entry name" value="CELL SURFACE PROTEIN"/>
    <property type="match status" value="1"/>
</dbReference>
<organism evidence="5 6">
    <name type="scientific">Leucobacter coleopterorum</name>
    <dbReference type="NCBI Taxonomy" id="2714933"/>
    <lineage>
        <taxon>Bacteria</taxon>
        <taxon>Bacillati</taxon>
        <taxon>Actinomycetota</taxon>
        <taxon>Actinomycetes</taxon>
        <taxon>Micrococcales</taxon>
        <taxon>Microbacteriaceae</taxon>
        <taxon>Leucobacter</taxon>
    </lineage>
</organism>
<keyword evidence="2" id="KW-0472">Membrane</keyword>
<dbReference type="RefSeq" id="WP_166329385.1">
    <property type="nucleotide sequence ID" value="NZ_CP049933.1"/>
</dbReference>
<dbReference type="Pfam" id="PF24346">
    <property type="entry name" value="DUF7507"/>
    <property type="match status" value="2"/>
</dbReference>
<dbReference type="InterPro" id="IPR001434">
    <property type="entry name" value="OmcB-like_DUF11"/>
</dbReference>
<reference evidence="5 6" key="1">
    <citation type="submission" date="2020-03" db="EMBL/GenBank/DDBJ databases">
        <title>Leucobacter sp. nov., isolated from beetles.</title>
        <authorList>
            <person name="Hyun D.-W."/>
            <person name="Bae J.-W."/>
        </authorList>
    </citation>
    <scope>NUCLEOTIDE SEQUENCE [LARGE SCALE GENOMIC DNA]</scope>
    <source>
        <strain evidence="5 6">HDW9A</strain>
    </source>
</reference>
<evidence type="ECO:0000259" key="3">
    <source>
        <dbReference type="Pfam" id="PF01345"/>
    </source>
</evidence>
<evidence type="ECO:0000256" key="2">
    <source>
        <dbReference type="SAM" id="Phobius"/>
    </source>
</evidence>
<evidence type="ECO:0000256" key="1">
    <source>
        <dbReference type="SAM" id="MobiDB-lite"/>
    </source>
</evidence>
<sequence length="754" mass="78554">MSLPAVAEATVVNPLEPVFSDVVFGQVHSIGNANLRCPVASDGVNLRANTSYDACAAAQAGTVPAGPLTNNNEYSMRQNDTDGRADTFNNSSAAIEIPEGATVLYAGLEWGGHTGEFRLANGNTSGIRACNVIGQQYSTQFPTALPPAPAAATPEAQSPGLQINGGEPTWVTPNVTRDSLAAWPNSSDRLYTGWADVTEAFQNASLSGDTTVTVSNIWAPSGVNCTAGWGLTVVWGFDEAVPGVIEHQNSIDIYRGHVRQGAADAPTNVTFTGFEAVSSHNRIGIVAYEGDRGSVGDRFSINGTDVAEPTGYGTLNDFFVSAANGSSDPAWPVNFSVDVNELGTTLIPVGSTEATLGFRTNGDGYWLQSIWLEAPVASVEITKTANITMGRPGDPVVWTITVSNPSPAEIHDVVVNDPLEPSCNREIPSASLIAGSFTYTCEGVLPDKTITNTATVSALTELGTPLVDEASATVEVIHPALSVTKTRDRTLYLDGESIDFTLVVKNEGDVELTEVELIDEVVPACSAAIGTMAPGQTQTFTCSATAPIEGNRNTASVHGLDPVGRDVEDSDSVDVQIAKPDLTIDKSVSSSRTKPGKTVTFTVTVTNTGNVRLDDVQLSDPKLETCSAEIGALLPGKSHTSSCEWKSDTAQTFVNSAQVTGLAMRCTGEEASGSCNEELGIDRLQAEDEATVTVQLDDDQVGPVDPGAAAGSGPAQLSETGGDGFAKLGAGALVTLLLGLGIWAAARRGSRIAE</sequence>
<dbReference type="InterPro" id="IPR013783">
    <property type="entry name" value="Ig-like_fold"/>
</dbReference>
<dbReference type="InterPro" id="IPR055354">
    <property type="entry name" value="DUF7507"/>
</dbReference>
<feature type="domain" description="DUF11" evidence="3">
    <location>
        <begin position="379"/>
        <end position="438"/>
    </location>
</feature>
<evidence type="ECO:0000259" key="4">
    <source>
        <dbReference type="Pfam" id="PF24346"/>
    </source>
</evidence>
<accession>A0ABX6JWY4</accession>
<protein>
    <submittedName>
        <fullName evidence="5">DUF11 domain-containing protein</fullName>
    </submittedName>
</protein>
<dbReference type="PANTHER" id="PTHR34819">
    <property type="entry name" value="LARGE CYSTEINE-RICH PERIPLASMIC PROTEIN OMCB"/>
    <property type="match status" value="1"/>
</dbReference>
<keyword evidence="2" id="KW-1133">Transmembrane helix</keyword>
<keyword evidence="2" id="KW-0812">Transmembrane</keyword>
<dbReference type="Gene3D" id="2.60.40.10">
    <property type="entry name" value="Immunoglobulins"/>
    <property type="match status" value="2"/>
</dbReference>
<evidence type="ECO:0000313" key="6">
    <source>
        <dbReference type="Proteomes" id="UP000503441"/>
    </source>
</evidence>
<feature type="transmembrane region" description="Helical" evidence="2">
    <location>
        <begin position="725"/>
        <end position="746"/>
    </location>
</feature>
<dbReference type="Proteomes" id="UP000503441">
    <property type="component" value="Chromosome"/>
</dbReference>
<dbReference type="EMBL" id="CP049933">
    <property type="protein sequence ID" value="QIM18098.1"/>
    <property type="molecule type" value="Genomic_DNA"/>
</dbReference>
<gene>
    <name evidence="5" type="ORF">G7066_04475</name>
</gene>
<name>A0ABX6JWY4_9MICO</name>